<dbReference type="PANTHER" id="PTHR34365:SF7">
    <property type="entry name" value="GLYCINE-RICH DOMAIN-CONTAINING PROTEIN 1"/>
    <property type="match status" value="1"/>
</dbReference>
<gene>
    <name evidence="1" type="ORF">Cantr_04224</name>
</gene>
<evidence type="ECO:0000313" key="2">
    <source>
        <dbReference type="Proteomes" id="UP000253472"/>
    </source>
</evidence>
<sequence length="573" mass="66517">MSPANSREVLMDPIEESHDEHNENKFIDALKTPNFNCHQYTLVRDQFRKPRTVEVITHLKLFKAFRVLKKRVLGETDRELEHEDATKLKTWQVFVTTSIRRFIIFINALYSKIKDEPTEKSRYVAFNLIMNSLSSPLDVLMVWHSLSLNSAFFHDVMTRSEFTEFLGYPFPWSAINEAVHNYSFEYLPSWNLQKNYISVLRDAGYETGGFHLDFMDTPLVVDVYCPGCSRLLAESVEMSNSQNTGFADYGFSTKVGRKQTECKCSGLSDISHDVLRKLQLYKDVDDERPLLGCVERNLLSSRDLSLLREVLKYLLTNHPEYTVVQIAQEAFKRVKDPVSQRVFAKNYVFLNLIHCTVPHATLQIHRDLVTAIVRQEQFMHDILKIRLLHDSEIVDIIKQSMIKYTNFISMHNEYKNVLLYPTLEIDMILKTTQLSNPATINVFYQRTSHMFIQESDLEVAFPETLAKYSKKFEHYVSTCGCALCQTLKKPHRVKVNSFWKKTLGAIKRNKGATGEVEQTIIRPISLTHPSLNYCWFSRNSFSTKYDDNFIKEHIIYSGACVNSPFVSPIEIEK</sequence>
<reference evidence="1 2" key="1">
    <citation type="submission" date="2018-06" db="EMBL/GenBank/DDBJ databases">
        <title>Whole genome sequencing of Candida tropicalis (genome annotated by CSBL at Korea University).</title>
        <authorList>
            <person name="Ahn J."/>
        </authorList>
    </citation>
    <scope>NUCLEOTIDE SEQUENCE [LARGE SCALE GENOMIC DNA]</scope>
    <source>
        <strain evidence="1 2">ATCC 20962</strain>
    </source>
</reference>
<protein>
    <submittedName>
        <fullName evidence="1">Uncharacterized protein</fullName>
    </submittedName>
</protein>
<dbReference type="Pfam" id="PF07173">
    <property type="entry name" value="GRDP-like"/>
    <property type="match status" value="1"/>
</dbReference>
<accession>A0A367XQR3</accession>
<keyword evidence="2" id="KW-1185">Reference proteome</keyword>
<dbReference type="EMBL" id="QLNQ01000030">
    <property type="protein sequence ID" value="RCK55161.1"/>
    <property type="molecule type" value="Genomic_DNA"/>
</dbReference>
<dbReference type="Proteomes" id="UP000253472">
    <property type="component" value="Unassembled WGS sequence"/>
</dbReference>
<name>A0A367XQR3_9ASCO</name>
<dbReference type="PANTHER" id="PTHR34365">
    <property type="entry name" value="ENOLASE (DUF1399)"/>
    <property type="match status" value="1"/>
</dbReference>
<dbReference type="STRING" id="5486.A0A367XQR3"/>
<comment type="caution">
    <text evidence="1">The sequence shown here is derived from an EMBL/GenBank/DDBJ whole genome shotgun (WGS) entry which is preliminary data.</text>
</comment>
<dbReference type="AlphaFoldDB" id="A0A367XQR3"/>
<dbReference type="InterPro" id="IPR009836">
    <property type="entry name" value="GRDP-like"/>
</dbReference>
<evidence type="ECO:0000313" key="1">
    <source>
        <dbReference type="EMBL" id="RCK55161.1"/>
    </source>
</evidence>
<proteinExistence type="predicted"/>
<dbReference type="OrthoDB" id="2684236at2759"/>
<organism evidence="1 2">
    <name type="scientific">Candida viswanathii</name>
    <dbReference type="NCBI Taxonomy" id="5486"/>
    <lineage>
        <taxon>Eukaryota</taxon>
        <taxon>Fungi</taxon>
        <taxon>Dikarya</taxon>
        <taxon>Ascomycota</taxon>
        <taxon>Saccharomycotina</taxon>
        <taxon>Pichiomycetes</taxon>
        <taxon>Debaryomycetaceae</taxon>
        <taxon>Candida/Lodderomyces clade</taxon>
        <taxon>Candida</taxon>
    </lineage>
</organism>